<evidence type="ECO:0000256" key="1">
    <source>
        <dbReference type="ARBA" id="ARBA00006484"/>
    </source>
</evidence>
<dbReference type="Pfam" id="PF00106">
    <property type="entry name" value="adh_short"/>
    <property type="match status" value="1"/>
</dbReference>
<dbReference type="AlphaFoldDB" id="A0A200JFN9"/>
<dbReference type="EMBL" id="CP147246">
    <property type="protein sequence ID" value="WYJ92811.1"/>
    <property type="molecule type" value="Genomic_DNA"/>
</dbReference>
<evidence type="ECO:0000313" key="4">
    <source>
        <dbReference type="EMBL" id="OUZ35505.1"/>
    </source>
</evidence>
<dbReference type="FunFam" id="3.40.50.720:FF:000047">
    <property type="entry name" value="NADP-dependent L-serine/L-allo-threonine dehydrogenase"/>
    <property type="match status" value="1"/>
</dbReference>
<dbReference type="Gene3D" id="3.40.50.720">
    <property type="entry name" value="NAD(P)-binding Rossmann-like Domain"/>
    <property type="match status" value="1"/>
</dbReference>
<comment type="similarity">
    <text evidence="1 3">Belongs to the short-chain dehydrogenases/reductases (SDR) family.</text>
</comment>
<evidence type="ECO:0000313" key="6">
    <source>
        <dbReference type="Proteomes" id="UP000196151"/>
    </source>
</evidence>
<dbReference type="Proteomes" id="UP000196151">
    <property type="component" value="Chromosome"/>
</dbReference>
<reference evidence="4" key="1">
    <citation type="submission" date="2017-05" db="EMBL/GenBank/DDBJ databases">
        <title>The Genome Sequence of Enterococcus sp. 9D6_DIV0238.</title>
        <authorList>
            <consortium name="The Broad Institute Genomics Platform"/>
            <consortium name="The Broad Institute Genomic Center for Infectious Diseases"/>
            <person name="Earl A."/>
            <person name="Manson A."/>
            <person name="Schwartman J."/>
            <person name="Gilmore M."/>
            <person name="Abouelleil A."/>
            <person name="Cao P."/>
            <person name="Chapman S."/>
            <person name="Cusick C."/>
            <person name="Shea T."/>
            <person name="Young S."/>
            <person name="Neafsey D."/>
            <person name="Nusbaum C."/>
            <person name="Birren B."/>
        </authorList>
    </citation>
    <scope>NUCLEOTIDE SEQUENCE [LARGE SCALE GENOMIC DNA]</scope>
    <source>
        <strain evidence="4">9D6_DIV0238</strain>
    </source>
</reference>
<dbReference type="GO" id="GO:0016616">
    <property type="term" value="F:oxidoreductase activity, acting on the CH-OH group of donors, NAD or NADP as acceptor"/>
    <property type="evidence" value="ECO:0007669"/>
    <property type="project" value="UniProtKB-ARBA"/>
</dbReference>
<reference evidence="5" key="3">
    <citation type="submission" date="2024-03" db="EMBL/GenBank/DDBJ databases">
        <title>The Genome Sequence of Enterococcus sp. DIV0238c.</title>
        <authorList>
            <consortium name="The Broad Institute Genomics Platform"/>
            <consortium name="The Broad Institute Microbial Omics Core"/>
            <consortium name="The Broad Institute Genomic Center for Infectious Diseases"/>
            <person name="Earl A."/>
            <person name="Manson A."/>
            <person name="Gilmore M."/>
            <person name="Schwartman J."/>
            <person name="Shea T."/>
            <person name="Abouelleil A."/>
            <person name="Cao P."/>
            <person name="Chapman S."/>
            <person name="Cusick C."/>
            <person name="Young S."/>
            <person name="Neafsey D."/>
            <person name="Nusbaum C."/>
            <person name="Birren B."/>
        </authorList>
    </citation>
    <scope>NUCLEOTIDE SEQUENCE</scope>
    <source>
        <strain evidence="5">9D6_DIV0238</strain>
    </source>
</reference>
<dbReference type="PANTHER" id="PTHR44196">
    <property type="entry name" value="DEHYDROGENASE/REDUCTASE SDR FAMILY MEMBER 7B"/>
    <property type="match status" value="1"/>
</dbReference>
<evidence type="ECO:0000256" key="2">
    <source>
        <dbReference type="ARBA" id="ARBA00023002"/>
    </source>
</evidence>
<keyword evidence="6" id="KW-1185">Reference proteome</keyword>
<dbReference type="SUPFAM" id="SSF51735">
    <property type="entry name" value="NAD(P)-binding Rossmann-fold domains"/>
    <property type="match status" value="1"/>
</dbReference>
<dbReference type="PROSITE" id="PS00061">
    <property type="entry name" value="ADH_SHORT"/>
    <property type="match status" value="1"/>
</dbReference>
<reference evidence="5" key="2">
    <citation type="submission" date="2017-05" db="EMBL/GenBank/DDBJ databases">
        <authorList>
            <consortium name="The Broad Institute Genomics Platform"/>
            <consortium name="The Broad Institute Genomic Center for Infectious Diseases"/>
            <person name="Earl A."/>
            <person name="Manson A."/>
            <person name="Schwartman J."/>
            <person name="Gilmore M."/>
            <person name="Abouelleil A."/>
            <person name="Cao P."/>
            <person name="Chapman S."/>
            <person name="Cusick C."/>
            <person name="Shea T."/>
            <person name="Young S."/>
            <person name="Neafsey D."/>
            <person name="Nusbaum C."/>
            <person name="Birren B."/>
        </authorList>
    </citation>
    <scope>NUCLEOTIDE SEQUENCE</scope>
    <source>
        <strain evidence="5">9D6_DIV0238</strain>
    </source>
</reference>
<dbReference type="InterPro" id="IPR002347">
    <property type="entry name" value="SDR_fam"/>
</dbReference>
<dbReference type="RefSeq" id="WP_087640108.1">
    <property type="nucleotide sequence ID" value="NZ_CP147246.1"/>
</dbReference>
<gene>
    <name evidence="5" type="ORF">A5889_000290</name>
    <name evidence="4" type="ORF">A5889_000981</name>
</gene>
<dbReference type="PRINTS" id="PR00081">
    <property type="entry name" value="GDHRDH"/>
</dbReference>
<name>A0A200JFN9_9ENTE</name>
<dbReference type="OrthoDB" id="9793345at2"/>
<dbReference type="PRINTS" id="PR00080">
    <property type="entry name" value="SDRFAMILY"/>
</dbReference>
<dbReference type="EMBL" id="NIBQ01000001">
    <property type="protein sequence ID" value="OUZ35505.1"/>
    <property type="molecule type" value="Genomic_DNA"/>
</dbReference>
<accession>A0A200JFN9</accession>
<evidence type="ECO:0000256" key="3">
    <source>
        <dbReference type="RuleBase" id="RU000363"/>
    </source>
</evidence>
<sequence length="266" mass="28726">MFKGQDLTNKVIVVTGGSAGLGEQICYEAAKKGAIVVVCARRINLIGKVKEMCEELSGNEAYSFQLDIADPDNVDAVFEKIEAEVGPIDVLVNNAGFGIFENFLETDLAIAKNMFEVNVLGMMVFTQKVALQMAERGTGHIINIASMAGKMATAKSTIYSATKFAVLGFSNALRLELKPLGISVTTVNPGPIKTEFFDKADPSGDYLASVDLFVLEPNKLAKEIVSAMGTFKREINRPLAMEGAYRLYALFPHIGDFLAGGLLNKK</sequence>
<dbReference type="InterPro" id="IPR036291">
    <property type="entry name" value="NAD(P)-bd_dom_sf"/>
</dbReference>
<proteinExistence type="inferred from homology"/>
<protein>
    <submittedName>
        <fullName evidence="4">Short chain dehydrogenase/reductase</fullName>
    </submittedName>
</protein>
<dbReference type="GO" id="GO:0016020">
    <property type="term" value="C:membrane"/>
    <property type="evidence" value="ECO:0007669"/>
    <property type="project" value="TreeGrafter"/>
</dbReference>
<evidence type="ECO:0000313" key="5">
    <source>
        <dbReference type="EMBL" id="WYJ92811.1"/>
    </source>
</evidence>
<organism evidence="4">
    <name type="scientific">Candidatus Enterococcus dunnyi</name>
    <dbReference type="NCBI Taxonomy" id="1834192"/>
    <lineage>
        <taxon>Bacteria</taxon>
        <taxon>Bacillati</taxon>
        <taxon>Bacillota</taxon>
        <taxon>Bacilli</taxon>
        <taxon>Lactobacillales</taxon>
        <taxon>Enterococcaceae</taxon>
        <taxon>Enterococcus</taxon>
    </lineage>
</organism>
<dbReference type="PANTHER" id="PTHR44196:SF1">
    <property type="entry name" value="DEHYDROGENASE_REDUCTASE SDR FAMILY MEMBER 7B"/>
    <property type="match status" value="1"/>
</dbReference>
<dbReference type="InterPro" id="IPR020904">
    <property type="entry name" value="Sc_DH/Rdtase_CS"/>
</dbReference>
<keyword evidence="2" id="KW-0560">Oxidoreductase</keyword>